<feature type="compositionally biased region" description="Gly residues" evidence="1">
    <location>
        <begin position="90"/>
        <end position="105"/>
    </location>
</feature>
<dbReference type="GeneID" id="70134832"/>
<organism evidence="2 3">
    <name type="scientific">Truncatella angustata</name>
    <dbReference type="NCBI Taxonomy" id="152316"/>
    <lineage>
        <taxon>Eukaryota</taxon>
        <taxon>Fungi</taxon>
        <taxon>Dikarya</taxon>
        <taxon>Ascomycota</taxon>
        <taxon>Pezizomycotina</taxon>
        <taxon>Sordariomycetes</taxon>
        <taxon>Xylariomycetidae</taxon>
        <taxon>Amphisphaeriales</taxon>
        <taxon>Sporocadaceae</taxon>
        <taxon>Truncatella</taxon>
    </lineage>
</organism>
<evidence type="ECO:0000256" key="1">
    <source>
        <dbReference type="SAM" id="MobiDB-lite"/>
    </source>
</evidence>
<feature type="compositionally biased region" description="Low complexity" evidence="1">
    <location>
        <begin position="106"/>
        <end position="117"/>
    </location>
</feature>
<dbReference type="AlphaFoldDB" id="A0A9P8UJB9"/>
<comment type="caution">
    <text evidence="2">The sequence shown here is derived from an EMBL/GenBank/DDBJ whole genome shotgun (WGS) entry which is preliminary data.</text>
</comment>
<accession>A0A9P8UJB9</accession>
<keyword evidence="3" id="KW-1185">Reference proteome</keyword>
<proteinExistence type="predicted"/>
<dbReference type="RefSeq" id="XP_045957451.1">
    <property type="nucleotide sequence ID" value="XM_046105941.1"/>
</dbReference>
<dbReference type="Proteomes" id="UP000758603">
    <property type="component" value="Unassembled WGS sequence"/>
</dbReference>
<feature type="compositionally biased region" description="Gly residues" evidence="1">
    <location>
        <begin position="66"/>
        <end position="81"/>
    </location>
</feature>
<sequence length="391" mass="42266">MAAATQDLRQRIAYLFQIDVAGLTNHHPPPTVDPRPGDLCPPRWGEYPHTPQGVGAPQIGPENRGGAQGHGNIGGHLGEFPGGSVPNEGQQGGRNGPRLGTGGQQSTGPQQAAGQHQGHLTINSNGAAVVNNYGINAPGSCRAHRAAMNRWWYPAQMSPMYDGLPSEAEVARYQNEYYRPPLVSRAAQGNNPYSIWRFANEHTPGGVPLEMFPVPPPNLPLRERNTPGGRTWLWMMEQLTESLNLGRRLMNPNVGRDNARSLMRLADSVILGVSQWGGLNRARLDIMARYQRALYVQLGLLGQIYSERYDFVGSIRNASWYGPPPSPMTMDAAMYYTGGGGAPTDTSGVPDGTVPFSGSLDLSMTGVGDASDAGPSTPITPRHYDMEDIYD</sequence>
<dbReference type="EMBL" id="JAGPXC010000005">
    <property type="protein sequence ID" value="KAH6653174.1"/>
    <property type="molecule type" value="Genomic_DNA"/>
</dbReference>
<evidence type="ECO:0000313" key="3">
    <source>
        <dbReference type="Proteomes" id="UP000758603"/>
    </source>
</evidence>
<evidence type="ECO:0000313" key="2">
    <source>
        <dbReference type="EMBL" id="KAH6653174.1"/>
    </source>
</evidence>
<feature type="compositionally biased region" description="Basic and acidic residues" evidence="1">
    <location>
        <begin position="382"/>
        <end position="391"/>
    </location>
</feature>
<feature type="region of interest" description="Disordered" evidence="1">
    <location>
        <begin position="23"/>
        <end position="117"/>
    </location>
</feature>
<reference evidence="2" key="1">
    <citation type="journal article" date="2021" name="Nat. Commun.">
        <title>Genetic determinants of endophytism in the Arabidopsis root mycobiome.</title>
        <authorList>
            <person name="Mesny F."/>
            <person name="Miyauchi S."/>
            <person name="Thiergart T."/>
            <person name="Pickel B."/>
            <person name="Atanasova L."/>
            <person name="Karlsson M."/>
            <person name="Huettel B."/>
            <person name="Barry K.W."/>
            <person name="Haridas S."/>
            <person name="Chen C."/>
            <person name="Bauer D."/>
            <person name="Andreopoulos W."/>
            <person name="Pangilinan J."/>
            <person name="LaButti K."/>
            <person name="Riley R."/>
            <person name="Lipzen A."/>
            <person name="Clum A."/>
            <person name="Drula E."/>
            <person name="Henrissat B."/>
            <person name="Kohler A."/>
            <person name="Grigoriev I.V."/>
            <person name="Martin F.M."/>
            <person name="Hacquard S."/>
        </authorList>
    </citation>
    <scope>NUCLEOTIDE SEQUENCE</scope>
    <source>
        <strain evidence="2">MPI-SDFR-AT-0073</strain>
    </source>
</reference>
<feature type="region of interest" description="Disordered" evidence="1">
    <location>
        <begin position="367"/>
        <end position="391"/>
    </location>
</feature>
<name>A0A9P8UJB9_9PEZI</name>
<protein>
    <submittedName>
        <fullName evidence="2">Uncharacterized protein</fullName>
    </submittedName>
</protein>
<gene>
    <name evidence="2" type="ORF">BKA67DRAFT_647131</name>
</gene>